<dbReference type="PANTHER" id="PTHR15710:SF229">
    <property type="entry name" value="E3 UBIQUITIN-PROTEIN LIGASE RNF181-LIKE"/>
    <property type="match status" value="1"/>
</dbReference>
<sequence>MDEYHCTAYPQCHAPHPISEINPFCPHHQQFNVAIDFTNVYVINARKFITYSDTTHHNFSNISKDEMMQETIIVSWLSRMGVPNDAHKVTVTKILECACRMLRDQRQKVLSMRVDLVVTRASEDGTSEEDDDDDDDFDQEEEVEGENHHGLEIVEQEGSRMCAICFEDFRIGVCMPCFHMFHKDCIDGWLRIGNSCPMCRCQMPIGEPNKATFQPLVGYRPNISNVLHAAVKEETAFLH</sequence>
<dbReference type="Gene3D" id="3.30.40.10">
    <property type="entry name" value="Zinc/RING finger domain, C3HC4 (zinc finger)"/>
    <property type="match status" value="1"/>
</dbReference>
<dbReference type="GO" id="GO:0005737">
    <property type="term" value="C:cytoplasm"/>
    <property type="evidence" value="ECO:0007669"/>
    <property type="project" value="TreeGrafter"/>
</dbReference>
<dbReference type="Proteomes" id="UP001367508">
    <property type="component" value="Unassembled WGS sequence"/>
</dbReference>
<accession>A0AAN9R7K5</accession>
<evidence type="ECO:0000256" key="3">
    <source>
        <dbReference type="ARBA" id="ARBA00022723"/>
    </source>
</evidence>
<gene>
    <name evidence="9" type="ORF">VNO77_04222</name>
</gene>
<evidence type="ECO:0000256" key="7">
    <source>
        <dbReference type="SAM" id="MobiDB-lite"/>
    </source>
</evidence>
<evidence type="ECO:0000256" key="6">
    <source>
        <dbReference type="PROSITE-ProRule" id="PRU00175"/>
    </source>
</evidence>
<comment type="caution">
    <text evidence="9">The sequence shown here is derived from an EMBL/GenBank/DDBJ whole genome shotgun (WGS) entry which is preliminary data.</text>
</comment>
<evidence type="ECO:0000313" key="9">
    <source>
        <dbReference type="EMBL" id="KAK7362121.1"/>
    </source>
</evidence>
<feature type="region of interest" description="Disordered" evidence="7">
    <location>
        <begin position="121"/>
        <end position="150"/>
    </location>
</feature>
<protein>
    <recommendedName>
        <fullName evidence="2">RING-type E3 ubiquitin transferase</fullName>
        <ecNumber evidence="2">2.3.2.27</ecNumber>
    </recommendedName>
</protein>
<evidence type="ECO:0000313" key="10">
    <source>
        <dbReference type="Proteomes" id="UP001367508"/>
    </source>
</evidence>
<dbReference type="InterPro" id="IPR001841">
    <property type="entry name" value="Znf_RING"/>
</dbReference>
<evidence type="ECO:0000256" key="4">
    <source>
        <dbReference type="ARBA" id="ARBA00022771"/>
    </source>
</evidence>
<keyword evidence="10" id="KW-1185">Reference proteome</keyword>
<dbReference type="PROSITE" id="PS50089">
    <property type="entry name" value="ZF_RING_2"/>
    <property type="match status" value="1"/>
</dbReference>
<evidence type="ECO:0000256" key="2">
    <source>
        <dbReference type="ARBA" id="ARBA00012483"/>
    </source>
</evidence>
<dbReference type="GO" id="GO:0016567">
    <property type="term" value="P:protein ubiquitination"/>
    <property type="evidence" value="ECO:0007669"/>
    <property type="project" value="TreeGrafter"/>
</dbReference>
<dbReference type="EMBL" id="JAYMYQ010000001">
    <property type="protein sequence ID" value="KAK7362121.1"/>
    <property type="molecule type" value="Genomic_DNA"/>
</dbReference>
<dbReference type="SMART" id="SM00184">
    <property type="entry name" value="RING"/>
    <property type="match status" value="1"/>
</dbReference>
<dbReference type="GO" id="GO:0008270">
    <property type="term" value="F:zinc ion binding"/>
    <property type="evidence" value="ECO:0007669"/>
    <property type="project" value="UniProtKB-KW"/>
</dbReference>
<dbReference type="SUPFAM" id="SSF57850">
    <property type="entry name" value="RING/U-box"/>
    <property type="match status" value="1"/>
</dbReference>
<comment type="catalytic activity">
    <reaction evidence="1">
        <text>S-ubiquitinyl-[E2 ubiquitin-conjugating enzyme]-L-cysteine + [acceptor protein]-L-lysine = [E2 ubiquitin-conjugating enzyme]-L-cysteine + N(6)-ubiquitinyl-[acceptor protein]-L-lysine.</text>
        <dbReference type="EC" id="2.3.2.27"/>
    </reaction>
</comment>
<feature type="domain" description="RING-type" evidence="8">
    <location>
        <begin position="162"/>
        <end position="200"/>
    </location>
</feature>
<name>A0AAN9R7K5_CANGL</name>
<dbReference type="GO" id="GO:0061630">
    <property type="term" value="F:ubiquitin protein ligase activity"/>
    <property type="evidence" value="ECO:0007669"/>
    <property type="project" value="UniProtKB-EC"/>
</dbReference>
<reference evidence="9 10" key="1">
    <citation type="submission" date="2024-01" db="EMBL/GenBank/DDBJ databases">
        <title>The genomes of 5 underutilized Papilionoideae crops provide insights into root nodulation and disease resistanc.</title>
        <authorList>
            <person name="Jiang F."/>
        </authorList>
    </citation>
    <scope>NUCLEOTIDE SEQUENCE [LARGE SCALE GENOMIC DNA]</scope>
    <source>
        <strain evidence="9">LVBAO_FW01</strain>
        <tissue evidence="9">Leaves</tissue>
    </source>
</reference>
<evidence type="ECO:0000256" key="5">
    <source>
        <dbReference type="ARBA" id="ARBA00022833"/>
    </source>
</evidence>
<evidence type="ECO:0000256" key="1">
    <source>
        <dbReference type="ARBA" id="ARBA00000900"/>
    </source>
</evidence>
<keyword evidence="4 6" id="KW-0863">Zinc-finger</keyword>
<dbReference type="AlphaFoldDB" id="A0AAN9R7K5"/>
<keyword evidence="5" id="KW-0862">Zinc</keyword>
<dbReference type="EC" id="2.3.2.27" evidence="2"/>
<organism evidence="9 10">
    <name type="scientific">Canavalia gladiata</name>
    <name type="common">Sword bean</name>
    <name type="synonym">Dolichos gladiatus</name>
    <dbReference type="NCBI Taxonomy" id="3824"/>
    <lineage>
        <taxon>Eukaryota</taxon>
        <taxon>Viridiplantae</taxon>
        <taxon>Streptophyta</taxon>
        <taxon>Embryophyta</taxon>
        <taxon>Tracheophyta</taxon>
        <taxon>Spermatophyta</taxon>
        <taxon>Magnoliopsida</taxon>
        <taxon>eudicotyledons</taxon>
        <taxon>Gunneridae</taxon>
        <taxon>Pentapetalae</taxon>
        <taxon>rosids</taxon>
        <taxon>fabids</taxon>
        <taxon>Fabales</taxon>
        <taxon>Fabaceae</taxon>
        <taxon>Papilionoideae</taxon>
        <taxon>50 kb inversion clade</taxon>
        <taxon>NPAAA clade</taxon>
        <taxon>indigoferoid/millettioid clade</taxon>
        <taxon>Phaseoleae</taxon>
        <taxon>Canavalia</taxon>
    </lineage>
</organism>
<dbReference type="PANTHER" id="PTHR15710">
    <property type="entry name" value="E3 UBIQUITIN-PROTEIN LIGASE PRAJA"/>
    <property type="match status" value="1"/>
</dbReference>
<dbReference type="Pfam" id="PF13639">
    <property type="entry name" value="zf-RING_2"/>
    <property type="match status" value="1"/>
</dbReference>
<evidence type="ECO:0000259" key="8">
    <source>
        <dbReference type="PROSITE" id="PS50089"/>
    </source>
</evidence>
<keyword evidence="3" id="KW-0479">Metal-binding</keyword>
<dbReference type="InterPro" id="IPR013083">
    <property type="entry name" value="Znf_RING/FYVE/PHD"/>
</dbReference>
<feature type="compositionally biased region" description="Acidic residues" evidence="7">
    <location>
        <begin position="125"/>
        <end position="144"/>
    </location>
</feature>
<proteinExistence type="predicted"/>